<feature type="domain" description="ABC transporter" evidence="13">
    <location>
        <begin position="477"/>
        <end position="709"/>
    </location>
</feature>
<dbReference type="GO" id="GO:0006508">
    <property type="term" value="P:proteolysis"/>
    <property type="evidence" value="ECO:0007669"/>
    <property type="project" value="InterPro"/>
</dbReference>
<dbReference type="GO" id="GO:0016887">
    <property type="term" value="F:ATP hydrolysis activity"/>
    <property type="evidence" value="ECO:0007669"/>
    <property type="project" value="InterPro"/>
</dbReference>
<dbReference type="InterPro" id="IPR003439">
    <property type="entry name" value="ABC_transporter-like_ATP-bd"/>
</dbReference>
<feature type="transmembrane region" description="Helical" evidence="12">
    <location>
        <begin position="278"/>
        <end position="295"/>
    </location>
</feature>
<dbReference type="SMART" id="SM00382">
    <property type="entry name" value="AAA"/>
    <property type="match status" value="1"/>
</dbReference>
<evidence type="ECO:0000259" key="15">
    <source>
        <dbReference type="PROSITE" id="PS50990"/>
    </source>
</evidence>
<gene>
    <name evidence="16" type="primary">clyB_2</name>
    <name evidence="16" type="ORF">bsdtb5_11910</name>
</gene>
<keyword evidence="6" id="KW-0645">Protease</keyword>
<dbReference type="SUPFAM" id="SSF52540">
    <property type="entry name" value="P-loop containing nucleoside triphosphate hydrolases"/>
    <property type="match status" value="1"/>
</dbReference>
<dbReference type="PROSITE" id="PS50990">
    <property type="entry name" value="PEPTIDASE_C39"/>
    <property type="match status" value="1"/>
</dbReference>
<evidence type="ECO:0000256" key="12">
    <source>
        <dbReference type="SAM" id="Phobius"/>
    </source>
</evidence>
<dbReference type="InterPro" id="IPR011527">
    <property type="entry name" value="ABC1_TM_dom"/>
</dbReference>
<feature type="transmembrane region" description="Helical" evidence="12">
    <location>
        <begin position="389"/>
        <end position="408"/>
    </location>
</feature>
<evidence type="ECO:0000259" key="14">
    <source>
        <dbReference type="PROSITE" id="PS50929"/>
    </source>
</evidence>
<evidence type="ECO:0000256" key="9">
    <source>
        <dbReference type="ARBA" id="ARBA00022989"/>
    </source>
</evidence>
<dbReference type="SUPFAM" id="SSF90123">
    <property type="entry name" value="ABC transporter transmembrane region"/>
    <property type="match status" value="1"/>
</dbReference>
<dbReference type="Pfam" id="PF00664">
    <property type="entry name" value="ABC_membrane"/>
    <property type="match status" value="1"/>
</dbReference>
<evidence type="ECO:0000256" key="5">
    <source>
        <dbReference type="ARBA" id="ARBA00022741"/>
    </source>
</evidence>
<proteinExistence type="predicted"/>
<dbReference type="GO" id="GO:0005524">
    <property type="term" value="F:ATP binding"/>
    <property type="evidence" value="ECO:0007669"/>
    <property type="project" value="UniProtKB-KW"/>
</dbReference>
<keyword evidence="9 12" id="KW-1133">Transmembrane helix</keyword>
<evidence type="ECO:0000256" key="8">
    <source>
        <dbReference type="ARBA" id="ARBA00022927"/>
    </source>
</evidence>
<dbReference type="PANTHER" id="PTHR24221">
    <property type="entry name" value="ATP-BINDING CASSETTE SUB-FAMILY B"/>
    <property type="match status" value="1"/>
</dbReference>
<sequence length="717" mass="81626">MKTTHMRKVPYIQQMRQTECGLCCVAMIMRYYKSFVSMRNIRDRLHVGRDGLKISILSKYLEDSGLETKVYKAETRALLGLPMPAIIYWKEEHFVILESINDKAAVLVDPAVGRRKIKLQDFSKSYSEIIMVIKPTENFHPVNERENLWIKIIQHIKVKKQLYVKLTIASSLLYLVQLSIPVVIQKLTDGISLSSNPTFSNQYYLVVILIMFLISSVTFYRGQKILDLQLNIDQYLTRDTFHKMLNLPYRFFENRSNGDLLFRLNCLPVIRDLISEQIIQGILQFGMMLFILGYMLSKSLLLTGVAILFLVINILFIVKMKPAMMEANQCEIMEDTKLQGVQVEAVYSAFGIKIAGLEEDILDSWNERYVKSLDAYKQKYMVKNINDSVLSVLQILAPLVMLSIGIFQYMDNQMTMGEAIAIYTLAGNLFTTGMSVFQIVNSFMLATSYLERITDIVDADVEEQPLQPIELKIKGDIKLENISFSYTNHSANVIEDVSLHINQGEKVAIVGASGSGKSTLVKIIMGLYEPHSGHILFDGVNIEELHKVNLRRQVGVVPQDMTLFNKTIYENICLHRTVDEETVIQVAKIAQIDEEIQKMPMKYQTLVSDMGMNLSGGQRQRIVLARALLNHPELIILDEATSALDNENEQRVSSYFETMKCTRLIIAHRLSTIIDCDNIIVLEKGKIKEMGTHGELMQQGGVYSNLYNIVENAVSLA</sequence>
<dbReference type="AlphaFoldDB" id="A0A7R7EJM3"/>
<dbReference type="PROSITE" id="PS50929">
    <property type="entry name" value="ABC_TM1F"/>
    <property type="match status" value="1"/>
</dbReference>
<dbReference type="Pfam" id="PF03412">
    <property type="entry name" value="Peptidase_C39"/>
    <property type="match status" value="1"/>
</dbReference>
<feature type="transmembrane region" description="Helical" evidence="12">
    <location>
        <begin position="301"/>
        <end position="318"/>
    </location>
</feature>
<dbReference type="Gene3D" id="1.20.1560.10">
    <property type="entry name" value="ABC transporter type 1, transmembrane domain"/>
    <property type="match status" value="1"/>
</dbReference>
<comment type="subcellular location">
    <subcellularLocation>
        <location evidence="1">Cell membrane</location>
        <topology evidence="1">Multi-pass membrane protein</topology>
    </subcellularLocation>
</comment>
<evidence type="ECO:0000256" key="7">
    <source>
        <dbReference type="ARBA" id="ARBA00022840"/>
    </source>
</evidence>
<keyword evidence="10 12" id="KW-0472">Membrane</keyword>
<evidence type="ECO:0000256" key="4">
    <source>
        <dbReference type="ARBA" id="ARBA00022692"/>
    </source>
</evidence>
<dbReference type="InterPro" id="IPR017871">
    <property type="entry name" value="ABC_transporter-like_CS"/>
</dbReference>
<keyword evidence="11" id="KW-0080">Bacteriocin transport</keyword>
<feature type="transmembrane region" description="Helical" evidence="12">
    <location>
        <begin position="420"/>
        <end position="440"/>
    </location>
</feature>
<dbReference type="GO" id="GO:0034040">
    <property type="term" value="F:ATPase-coupled lipid transmembrane transporter activity"/>
    <property type="evidence" value="ECO:0007669"/>
    <property type="project" value="TreeGrafter"/>
</dbReference>
<dbReference type="InterPro" id="IPR027417">
    <property type="entry name" value="P-loop_NTPase"/>
</dbReference>
<dbReference type="Gene3D" id="3.90.70.10">
    <property type="entry name" value="Cysteine proteinases"/>
    <property type="match status" value="1"/>
</dbReference>
<dbReference type="Pfam" id="PF00005">
    <property type="entry name" value="ABC_tran"/>
    <property type="match status" value="1"/>
</dbReference>
<dbReference type="GO" id="GO:0008234">
    <property type="term" value="F:cysteine-type peptidase activity"/>
    <property type="evidence" value="ECO:0007669"/>
    <property type="project" value="UniProtKB-KW"/>
</dbReference>
<dbReference type="Gene3D" id="3.40.50.300">
    <property type="entry name" value="P-loop containing nucleotide triphosphate hydrolases"/>
    <property type="match status" value="1"/>
</dbReference>
<keyword evidence="6" id="KW-0378">Hydrolase</keyword>
<feature type="domain" description="ABC transmembrane type-1" evidence="14">
    <location>
        <begin position="166"/>
        <end position="445"/>
    </location>
</feature>
<keyword evidence="17" id="KW-1185">Reference proteome</keyword>
<accession>A0A7R7EJM3</accession>
<dbReference type="InterPro" id="IPR036640">
    <property type="entry name" value="ABC1_TM_sf"/>
</dbReference>
<keyword evidence="8" id="KW-0653">Protein transport</keyword>
<evidence type="ECO:0000256" key="11">
    <source>
        <dbReference type="ARBA" id="ARBA00043264"/>
    </source>
</evidence>
<evidence type="ECO:0000259" key="13">
    <source>
        <dbReference type="PROSITE" id="PS50893"/>
    </source>
</evidence>
<dbReference type="GO" id="GO:0043213">
    <property type="term" value="P:bacteriocin transport"/>
    <property type="evidence" value="ECO:0007669"/>
    <property type="project" value="UniProtKB-KW"/>
</dbReference>
<feature type="domain" description="Peptidase C39" evidence="15">
    <location>
        <begin position="14"/>
        <end position="133"/>
    </location>
</feature>
<dbReference type="Proteomes" id="UP000595897">
    <property type="component" value="Chromosome"/>
</dbReference>
<dbReference type="GO" id="GO:0140359">
    <property type="term" value="F:ABC-type transporter activity"/>
    <property type="evidence" value="ECO:0007669"/>
    <property type="project" value="InterPro"/>
</dbReference>
<evidence type="ECO:0000313" key="17">
    <source>
        <dbReference type="Proteomes" id="UP000595897"/>
    </source>
</evidence>
<feature type="transmembrane region" description="Helical" evidence="12">
    <location>
        <begin position="162"/>
        <end position="183"/>
    </location>
</feature>
<dbReference type="InterPro" id="IPR005074">
    <property type="entry name" value="Peptidase_C39"/>
</dbReference>
<keyword evidence="2" id="KW-0813">Transport</keyword>
<keyword evidence="3" id="KW-1003">Cell membrane</keyword>
<dbReference type="GO" id="GO:0015031">
    <property type="term" value="P:protein transport"/>
    <property type="evidence" value="ECO:0007669"/>
    <property type="project" value="UniProtKB-KW"/>
</dbReference>
<organism evidence="16 17">
    <name type="scientific">Anaeromicropila herbilytica</name>
    <dbReference type="NCBI Taxonomy" id="2785025"/>
    <lineage>
        <taxon>Bacteria</taxon>
        <taxon>Bacillati</taxon>
        <taxon>Bacillota</taxon>
        <taxon>Clostridia</taxon>
        <taxon>Lachnospirales</taxon>
        <taxon>Lachnospiraceae</taxon>
        <taxon>Anaeromicropila</taxon>
    </lineage>
</organism>
<dbReference type="InterPro" id="IPR003593">
    <property type="entry name" value="AAA+_ATPase"/>
</dbReference>
<dbReference type="EMBL" id="AP024169">
    <property type="protein sequence ID" value="BCN29896.1"/>
    <property type="molecule type" value="Genomic_DNA"/>
</dbReference>
<reference evidence="16 17" key="1">
    <citation type="submission" date="2020-11" db="EMBL/GenBank/DDBJ databases">
        <title>Draft genome sequencing of a Lachnospiraceae strain isolated from anoxic soil subjected to BSD treatment.</title>
        <authorList>
            <person name="Uek A."/>
            <person name="Tonouchi A."/>
        </authorList>
    </citation>
    <scope>NUCLEOTIDE SEQUENCE [LARGE SCALE GENOMIC DNA]</scope>
    <source>
        <strain evidence="16 17">TB5</strain>
    </source>
</reference>
<evidence type="ECO:0000256" key="3">
    <source>
        <dbReference type="ARBA" id="ARBA00022475"/>
    </source>
</evidence>
<dbReference type="CDD" id="cd18555">
    <property type="entry name" value="ABC_6TM_T1SS_like"/>
    <property type="match status" value="1"/>
</dbReference>
<dbReference type="PROSITE" id="PS50893">
    <property type="entry name" value="ABC_TRANSPORTER_2"/>
    <property type="match status" value="1"/>
</dbReference>
<evidence type="ECO:0000313" key="16">
    <source>
        <dbReference type="EMBL" id="BCN29896.1"/>
    </source>
</evidence>
<evidence type="ECO:0000256" key="1">
    <source>
        <dbReference type="ARBA" id="ARBA00004651"/>
    </source>
</evidence>
<dbReference type="PANTHER" id="PTHR24221:SF654">
    <property type="entry name" value="ATP-BINDING CASSETTE SUB-FAMILY B MEMBER 6"/>
    <property type="match status" value="1"/>
</dbReference>
<feature type="transmembrane region" description="Helical" evidence="12">
    <location>
        <begin position="203"/>
        <end position="220"/>
    </location>
</feature>
<dbReference type="RefSeq" id="WP_271715151.1">
    <property type="nucleotide sequence ID" value="NZ_AP024169.1"/>
</dbReference>
<keyword evidence="5" id="KW-0547">Nucleotide-binding</keyword>
<evidence type="ECO:0000256" key="6">
    <source>
        <dbReference type="ARBA" id="ARBA00022807"/>
    </source>
</evidence>
<keyword evidence="7" id="KW-0067">ATP-binding</keyword>
<evidence type="ECO:0000256" key="10">
    <source>
        <dbReference type="ARBA" id="ARBA00023136"/>
    </source>
</evidence>
<dbReference type="KEGG" id="ahb:bsdtb5_11910"/>
<dbReference type="GO" id="GO:0005886">
    <property type="term" value="C:plasma membrane"/>
    <property type="evidence" value="ECO:0007669"/>
    <property type="project" value="UniProtKB-SubCell"/>
</dbReference>
<keyword evidence="6" id="KW-0788">Thiol protease</keyword>
<keyword evidence="4 12" id="KW-0812">Transmembrane</keyword>
<name>A0A7R7EJM3_9FIRM</name>
<dbReference type="InterPro" id="IPR039421">
    <property type="entry name" value="Type_1_exporter"/>
</dbReference>
<dbReference type="FunFam" id="3.40.50.300:FF:000299">
    <property type="entry name" value="ABC transporter ATP-binding protein/permease"/>
    <property type="match status" value="1"/>
</dbReference>
<dbReference type="PROSITE" id="PS00211">
    <property type="entry name" value="ABC_TRANSPORTER_1"/>
    <property type="match status" value="1"/>
</dbReference>
<protein>
    <submittedName>
        <fullName evidence="16">Peptidase C39</fullName>
    </submittedName>
</protein>
<evidence type="ECO:0000256" key="2">
    <source>
        <dbReference type="ARBA" id="ARBA00022448"/>
    </source>
</evidence>